<protein>
    <recommendedName>
        <fullName evidence="2">GBF1-like tetratricopeptide repeats domain-containing protein</fullName>
    </recommendedName>
</protein>
<name>A0A4V1IVV1_9FUNG</name>
<feature type="compositionally biased region" description="Polar residues" evidence="1">
    <location>
        <begin position="494"/>
        <end position="503"/>
    </location>
</feature>
<dbReference type="OrthoDB" id="10258608at2759"/>
<dbReference type="InterPro" id="IPR056604">
    <property type="entry name" value="GBF1-like_TPR"/>
</dbReference>
<gene>
    <name evidence="3" type="ORF">THASP1DRAFT_32817</name>
</gene>
<keyword evidence="4" id="KW-1185">Reference proteome</keyword>
<feature type="compositionally biased region" description="Polar residues" evidence="1">
    <location>
        <begin position="473"/>
        <end position="483"/>
    </location>
</feature>
<feature type="region of interest" description="Disordered" evidence="1">
    <location>
        <begin position="302"/>
        <end position="349"/>
    </location>
</feature>
<evidence type="ECO:0000313" key="4">
    <source>
        <dbReference type="Proteomes" id="UP000271241"/>
    </source>
</evidence>
<evidence type="ECO:0000259" key="2">
    <source>
        <dbReference type="Pfam" id="PF23325"/>
    </source>
</evidence>
<feature type="region of interest" description="Disordered" evidence="1">
    <location>
        <begin position="84"/>
        <end position="109"/>
    </location>
</feature>
<sequence length="520" mass="56012">MSLVQLTQARLDTVLTVEWQQVVLAELATRCAAHQSAVDHVSKLVDHVMTQTQNSERGFAFAAELLASLGLGSVERVEPSNTKFAAKFRSPRPSASPTTSGTAKSAATERAQQVVDRMYKMSVSATEMMARTERTPREAWLSLWCPVLNGLARLCVHPTRDVRYSAFGILQRLLFSPNLTTSDGDEYLLCMDRVLLPMHARLSVRAVADASGTVDQQSQTLPLSDVDASEVRTRAFTILGSFFLHHLPRLLDTREMRPRWTRILDIAEEYLQPDRPEHATEAVREQLKNMLLVIHASEGFGTGPSATPAASAAALLGDEKSETSVESGDDNQDGAAPSDDDKSSKATAKRQRLLWRCTWPRVDELCPGLRAELFPPPPPPVATTEAEQSAAAAAAAAVEAEQSTAEVAAEVESSTAETTTHVDTTTVATESTAVQEESATVTTTTTTATVITEMSSTLVEETLSASIQTPIASTATTSEQVHTGNDGADDDNESVWSETSSIDEATPSSPPPPPPKSKKD</sequence>
<reference evidence="4" key="1">
    <citation type="journal article" date="2018" name="Nat. Microbiol.">
        <title>Leveraging single-cell genomics to expand the fungal tree of life.</title>
        <authorList>
            <person name="Ahrendt S.R."/>
            <person name="Quandt C.A."/>
            <person name="Ciobanu D."/>
            <person name="Clum A."/>
            <person name="Salamov A."/>
            <person name="Andreopoulos B."/>
            <person name="Cheng J.F."/>
            <person name="Woyke T."/>
            <person name="Pelin A."/>
            <person name="Henrissat B."/>
            <person name="Reynolds N.K."/>
            <person name="Benny G.L."/>
            <person name="Smith M.E."/>
            <person name="James T.Y."/>
            <person name="Grigoriev I.V."/>
        </authorList>
    </citation>
    <scope>NUCLEOTIDE SEQUENCE [LARGE SCALE GENOMIC DNA]</scope>
    <source>
        <strain evidence="4">RSA 1356</strain>
    </source>
</reference>
<accession>A0A4V1IVV1</accession>
<feature type="domain" description="GBF1-like tetratricopeptide repeats" evidence="2">
    <location>
        <begin position="139"/>
        <end position="309"/>
    </location>
</feature>
<evidence type="ECO:0000256" key="1">
    <source>
        <dbReference type="SAM" id="MobiDB-lite"/>
    </source>
</evidence>
<dbReference type="STRING" id="78915.A0A4V1IVV1"/>
<feature type="region of interest" description="Disordered" evidence="1">
    <location>
        <begin position="473"/>
        <end position="520"/>
    </location>
</feature>
<proteinExistence type="predicted"/>
<dbReference type="EMBL" id="KZ993165">
    <property type="protein sequence ID" value="RKP05339.1"/>
    <property type="molecule type" value="Genomic_DNA"/>
</dbReference>
<dbReference type="Pfam" id="PF23325">
    <property type="entry name" value="TPR_28"/>
    <property type="match status" value="1"/>
</dbReference>
<organism evidence="3 4">
    <name type="scientific">Thamnocephalis sphaerospora</name>
    <dbReference type="NCBI Taxonomy" id="78915"/>
    <lineage>
        <taxon>Eukaryota</taxon>
        <taxon>Fungi</taxon>
        <taxon>Fungi incertae sedis</taxon>
        <taxon>Zoopagomycota</taxon>
        <taxon>Zoopagomycotina</taxon>
        <taxon>Zoopagomycetes</taxon>
        <taxon>Zoopagales</taxon>
        <taxon>Sigmoideomycetaceae</taxon>
        <taxon>Thamnocephalis</taxon>
    </lineage>
</organism>
<dbReference type="Proteomes" id="UP000271241">
    <property type="component" value="Unassembled WGS sequence"/>
</dbReference>
<evidence type="ECO:0000313" key="3">
    <source>
        <dbReference type="EMBL" id="RKP05339.1"/>
    </source>
</evidence>
<feature type="compositionally biased region" description="Pro residues" evidence="1">
    <location>
        <begin position="508"/>
        <end position="520"/>
    </location>
</feature>
<dbReference type="AlphaFoldDB" id="A0A4V1IVV1"/>
<feature type="compositionally biased region" description="Low complexity" evidence="1">
    <location>
        <begin position="91"/>
        <end position="108"/>
    </location>
</feature>
<feature type="compositionally biased region" description="Low complexity" evidence="1">
    <location>
        <begin position="303"/>
        <end position="316"/>
    </location>
</feature>